<evidence type="ECO:0000259" key="7">
    <source>
        <dbReference type="Pfam" id="PF06271"/>
    </source>
</evidence>
<dbReference type="AlphaFoldDB" id="A0A5C1NKW9"/>
<dbReference type="EMBL" id="CP038437">
    <property type="protein sequence ID" value="QEM83233.1"/>
    <property type="molecule type" value="Genomic_DNA"/>
</dbReference>
<dbReference type="OrthoDB" id="9793824at2"/>
<feature type="transmembrane region" description="Helical" evidence="6">
    <location>
        <begin position="20"/>
        <end position="44"/>
    </location>
</feature>
<evidence type="ECO:0000256" key="2">
    <source>
        <dbReference type="ARBA" id="ARBA00022475"/>
    </source>
</evidence>
<dbReference type="KEGG" id="hbh:E4T21_18010"/>
<dbReference type="PANTHER" id="PTHR36115:SF10">
    <property type="entry name" value="RDD DOMAIN-CONTAINING PROTEIN"/>
    <property type="match status" value="1"/>
</dbReference>
<dbReference type="Pfam" id="PF06271">
    <property type="entry name" value="RDD"/>
    <property type="match status" value="1"/>
</dbReference>
<accession>A0A5C1NKW9</accession>
<evidence type="ECO:0000256" key="1">
    <source>
        <dbReference type="ARBA" id="ARBA00004651"/>
    </source>
</evidence>
<keyword evidence="4 6" id="KW-1133">Transmembrane helix</keyword>
<dbReference type="Proteomes" id="UP000324285">
    <property type="component" value="Chromosome"/>
</dbReference>
<proteinExistence type="predicted"/>
<evidence type="ECO:0000256" key="3">
    <source>
        <dbReference type="ARBA" id="ARBA00022692"/>
    </source>
</evidence>
<evidence type="ECO:0000256" key="5">
    <source>
        <dbReference type="ARBA" id="ARBA00023136"/>
    </source>
</evidence>
<keyword evidence="3 6" id="KW-0812">Transmembrane</keyword>
<name>A0A5C1NKW9_9GAMM</name>
<keyword evidence="5 6" id="KW-0472">Membrane</keyword>
<keyword evidence="9" id="KW-1185">Reference proteome</keyword>
<dbReference type="InterPro" id="IPR010432">
    <property type="entry name" value="RDD"/>
</dbReference>
<evidence type="ECO:0000256" key="6">
    <source>
        <dbReference type="SAM" id="Phobius"/>
    </source>
</evidence>
<evidence type="ECO:0000256" key="4">
    <source>
        <dbReference type="ARBA" id="ARBA00022989"/>
    </source>
</evidence>
<feature type="transmembrane region" description="Helical" evidence="6">
    <location>
        <begin position="115"/>
        <end position="134"/>
    </location>
</feature>
<feature type="transmembrane region" description="Helical" evidence="6">
    <location>
        <begin position="64"/>
        <end position="83"/>
    </location>
</feature>
<dbReference type="PANTHER" id="PTHR36115">
    <property type="entry name" value="PROLINE-RICH ANTIGEN HOMOLOG-RELATED"/>
    <property type="match status" value="1"/>
</dbReference>
<comment type="subcellular location">
    <subcellularLocation>
        <location evidence="1">Cell membrane</location>
        <topology evidence="1">Multi-pass membrane protein</topology>
    </subcellularLocation>
</comment>
<dbReference type="InterPro" id="IPR051791">
    <property type="entry name" value="Pra-immunoreactive"/>
</dbReference>
<sequence>MSRYFTQLDDVWPAGLGRRLGAMLYDGFLVLAIWVAISALHVLVVRKLLGLPAEAVGQGNWQVFTLRMLMLGSAFLFFAFFWCRGGMTLGMQAWRLRVQGQDGAPISLRQAMIRFAVGTLSFLVFGLGYLWVLFDGQRRSWSDMVSGSQVVVLPKAVKGSGS</sequence>
<reference evidence="8" key="1">
    <citation type="submission" date="2021-02" db="EMBL/GenBank/DDBJ databases">
        <title>Strain Y2R2, a novel species of the genus Halomonas.</title>
        <authorList>
            <person name="Huang H."/>
        </authorList>
    </citation>
    <scope>NUCLEOTIDE SEQUENCE</scope>
    <source>
        <strain evidence="8">Y2R2</strain>
    </source>
</reference>
<evidence type="ECO:0000313" key="9">
    <source>
        <dbReference type="Proteomes" id="UP000324285"/>
    </source>
</evidence>
<organism evidence="8 9">
    <name type="scientific">Halomonas binhaiensis</name>
    <dbReference type="NCBI Taxonomy" id="2562282"/>
    <lineage>
        <taxon>Bacteria</taxon>
        <taxon>Pseudomonadati</taxon>
        <taxon>Pseudomonadota</taxon>
        <taxon>Gammaproteobacteria</taxon>
        <taxon>Oceanospirillales</taxon>
        <taxon>Halomonadaceae</taxon>
        <taxon>Halomonas</taxon>
    </lineage>
</organism>
<feature type="domain" description="RDD" evidence="7">
    <location>
        <begin position="13"/>
        <end position="146"/>
    </location>
</feature>
<dbReference type="GO" id="GO:0005886">
    <property type="term" value="C:plasma membrane"/>
    <property type="evidence" value="ECO:0007669"/>
    <property type="project" value="UniProtKB-SubCell"/>
</dbReference>
<gene>
    <name evidence="8" type="ORF">E4T21_18010</name>
</gene>
<evidence type="ECO:0000313" key="8">
    <source>
        <dbReference type="EMBL" id="QEM83233.1"/>
    </source>
</evidence>
<dbReference type="RefSeq" id="WP_149286355.1">
    <property type="nucleotide sequence ID" value="NZ_CP038437.2"/>
</dbReference>
<keyword evidence="2" id="KW-1003">Cell membrane</keyword>
<protein>
    <submittedName>
        <fullName evidence="8">RDD family protein</fullName>
    </submittedName>
</protein>